<dbReference type="EMBL" id="CP115920">
    <property type="protein sequence ID" value="XCD15844.1"/>
    <property type="molecule type" value="Genomic_DNA"/>
</dbReference>
<reference evidence="1" key="1">
    <citation type="submission" date="2023-01" db="EMBL/GenBank/DDBJ databases">
        <title>Vibrio sp. CB1-14 genome sequencing.</title>
        <authorList>
            <person name="Otstavnykh N."/>
            <person name="Isaeva M."/>
            <person name="Meleshko D."/>
        </authorList>
    </citation>
    <scope>NUCLEOTIDE SEQUENCE</scope>
    <source>
        <strain evidence="1">CB1-14</strain>
    </source>
</reference>
<sequence length="239" mass="25038">MNLNLTKGQTIPLTIDSTWLFVESISGKLSVRIDETGESFSLPNRSVLRYGKPLGRILLSGEGALSLEHGVGDFTPPVEGQKLDIQTMPSVSFMPGQTVGVTELPKVEIEVGQSVGVSSLPKVQIEDGQQVDIKTLPDVQLKSGQSVNVGTMPSVELAAGQTIKVLSGSALSVHSGEMPLEVPANPARKGVIIKASSANAGLISLNGFELTAGEKLTVETAATFTLTGTAPDKAQVLEY</sequence>
<evidence type="ECO:0000313" key="1">
    <source>
        <dbReference type="EMBL" id="XCD15844.1"/>
    </source>
</evidence>
<dbReference type="RefSeq" id="WP_353497226.1">
    <property type="nucleotide sequence ID" value="NZ_CP115920.1"/>
</dbReference>
<dbReference type="AlphaFoldDB" id="A0AAU8BGU4"/>
<name>A0AAU8BGU4_9VIBR</name>
<proteinExistence type="predicted"/>
<protein>
    <submittedName>
        <fullName evidence="1">Uncharacterized protein</fullName>
    </submittedName>
</protein>
<accession>A0AAU8BGU4</accession>
<dbReference type="KEGG" id="vck:PG915_14965"/>
<organism evidence="1">
    <name type="scientific">Vibrio chaetopteri</name>
    <dbReference type="NCBI Taxonomy" id="3016528"/>
    <lineage>
        <taxon>Bacteria</taxon>
        <taxon>Pseudomonadati</taxon>
        <taxon>Pseudomonadota</taxon>
        <taxon>Gammaproteobacteria</taxon>
        <taxon>Vibrionales</taxon>
        <taxon>Vibrionaceae</taxon>
        <taxon>Vibrio</taxon>
    </lineage>
</organism>
<gene>
    <name evidence="1" type="ORF">PG915_14965</name>
</gene>